<dbReference type="Pfam" id="PF00669">
    <property type="entry name" value="Flagellin_N"/>
    <property type="match status" value="1"/>
</dbReference>
<sequence length="302" mass="33286">MALRVTPGMMHMQLSRNLNRNLTQMDSLQEQMTTGRKINKPSDDPVGITYALRYRTEIASNDQYTKNADAAHSWLDFNDTLLNQAGEIMKRVKELTVQGSNGTNPPEALENIKNEISQLKNQMIDISNSKLNGKYVFNGQTFDKMPYDPNVAGFDAKAVTTDAGDVSYAVGVGVTLPVNLTGNSVFGNIGENDNVFAVFDNVMTALSSGIYTNISNQLSSVENRTSKILNARSENGARVNRVELMQNRLDDLGLNLTGMQSKTEDADYEKLLIDSKINENIYQASLSVGAKVITPSLVDFLR</sequence>
<keyword evidence="2" id="KW-0969">Cilium</keyword>
<dbReference type="RefSeq" id="WP_379191734.1">
    <property type="nucleotide sequence ID" value="NZ_JBHSOW010000115.1"/>
</dbReference>
<keyword evidence="2" id="KW-0966">Cell projection</keyword>
<dbReference type="SUPFAM" id="SSF64518">
    <property type="entry name" value="Phase 1 flagellin"/>
    <property type="match status" value="1"/>
</dbReference>
<organism evidence="2 3">
    <name type="scientific">Paenibacillus solisilvae</name>
    <dbReference type="NCBI Taxonomy" id="2486751"/>
    <lineage>
        <taxon>Bacteria</taxon>
        <taxon>Bacillati</taxon>
        <taxon>Bacillota</taxon>
        <taxon>Bacilli</taxon>
        <taxon>Bacillales</taxon>
        <taxon>Paenibacillaceae</taxon>
        <taxon>Paenibacillus</taxon>
    </lineage>
</organism>
<keyword evidence="3" id="KW-1185">Reference proteome</keyword>
<reference evidence="3" key="1">
    <citation type="journal article" date="2019" name="Int. J. Syst. Evol. Microbiol.">
        <title>The Global Catalogue of Microorganisms (GCM) 10K type strain sequencing project: providing services to taxonomists for standard genome sequencing and annotation.</title>
        <authorList>
            <consortium name="The Broad Institute Genomics Platform"/>
            <consortium name="The Broad Institute Genome Sequencing Center for Infectious Disease"/>
            <person name="Wu L."/>
            <person name="Ma J."/>
        </authorList>
    </citation>
    <scope>NUCLEOTIDE SEQUENCE [LARGE SCALE GENOMIC DNA]</scope>
    <source>
        <strain evidence="3">CGMCC 1.3240</strain>
    </source>
</reference>
<dbReference type="InterPro" id="IPR001492">
    <property type="entry name" value="Flagellin"/>
</dbReference>
<dbReference type="EMBL" id="JBHSOW010000115">
    <property type="protein sequence ID" value="MFC5653079.1"/>
    <property type="molecule type" value="Genomic_DNA"/>
</dbReference>
<evidence type="ECO:0000259" key="1">
    <source>
        <dbReference type="Pfam" id="PF00669"/>
    </source>
</evidence>
<proteinExistence type="predicted"/>
<gene>
    <name evidence="2" type="primary">flgL</name>
    <name evidence="2" type="ORF">ACFPYJ_29010</name>
</gene>
<name>A0ABW0W7K9_9BACL</name>
<dbReference type="Gene3D" id="1.20.1330.10">
    <property type="entry name" value="f41 fragment of flagellin, N-terminal domain"/>
    <property type="match status" value="1"/>
</dbReference>
<evidence type="ECO:0000313" key="2">
    <source>
        <dbReference type="EMBL" id="MFC5653079.1"/>
    </source>
</evidence>
<dbReference type="PANTHER" id="PTHR42792:SF1">
    <property type="entry name" value="FLAGELLAR HOOK-ASSOCIATED PROTEIN 3"/>
    <property type="match status" value="1"/>
</dbReference>
<feature type="domain" description="Flagellin N-terminal" evidence="1">
    <location>
        <begin position="9"/>
        <end position="140"/>
    </location>
</feature>
<dbReference type="NCBIfam" id="TIGR02550">
    <property type="entry name" value="flagell_flgL"/>
    <property type="match status" value="1"/>
</dbReference>
<keyword evidence="2" id="KW-0282">Flagellum</keyword>
<comment type="caution">
    <text evidence="2">The sequence shown here is derived from an EMBL/GenBank/DDBJ whole genome shotgun (WGS) entry which is preliminary data.</text>
</comment>
<dbReference type="InterPro" id="IPR013384">
    <property type="entry name" value="Flagell_FlgL"/>
</dbReference>
<accession>A0ABW0W7K9</accession>
<dbReference type="InterPro" id="IPR001029">
    <property type="entry name" value="Flagellin_N"/>
</dbReference>
<evidence type="ECO:0000313" key="3">
    <source>
        <dbReference type="Proteomes" id="UP001596047"/>
    </source>
</evidence>
<dbReference type="PANTHER" id="PTHR42792">
    <property type="entry name" value="FLAGELLIN"/>
    <property type="match status" value="1"/>
</dbReference>
<dbReference type="Proteomes" id="UP001596047">
    <property type="component" value="Unassembled WGS sequence"/>
</dbReference>
<protein>
    <submittedName>
        <fullName evidence="2">Flagellar hook-associated protein FlgL</fullName>
    </submittedName>
</protein>